<proteinExistence type="predicted"/>
<feature type="region of interest" description="Disordered" evidence="1">
    <location>
        <begin position="36"/>
        <end position="69"/>
    </location>
</feature>
<feature type="region of interest" description="Disordered" evidence="1">
    <location>
        <begin position="1"/>
        <end position="24"/>
    </location>
</feature>
<comment type="caution">
    <text evidence="2">The sequence shown here is derived from an EMBL/GenBank/DDBJ whole genome shotgun (WGS) entry which is preliminary data.</text>
</comment>
<sequence>MRTALGWVHPAGPPSARSTAPAVARASAADAPVVARASAADGTGSGAGERRRTGRVAHHQGPVEQPAGA</sequence>
<evidence type="ECO:0000313" key="2">
    <source>
        <dbReference type="EMBL" id="GHJ26081.1"/>
    </source>
</evidence>
<dbReference type="Proteomes" id="UP001054854">
    <property type="component" value="Unassembled WGS sequence"/>
</dbReference>
<accession>A0ABQ3TRY3</accession>
<name>A0ABQ3TRY3_STRHY</name>
<feature type="compositionally biased region" description="Low complexity" evidence="1">
    <location>
        <begin position="14"/>
        <end position="24"/>
    </location>
</feature>
<evidence type="ECO:0000256" key="1">
    <source>
        <dbReference type="SAM" id="MobiDB-lite"/>
    </source>
</evidence>
<protein>
    <submittedName>
        <fullName evidence="2">Uncharacterized protein</fullName>
    </submittedName>
</protein>
<evidence type="ECO:0000313" key="3">
    <source>
        <dbReference type="Proteomes" id="UP001054854"/>
    </source>
</evidence>
<reference evidence="2" key="1">
    <citation type="submission" date="2024-05" db="EMBL/GenBank/DDBJ databases">
        <title>Whole genome shotgun sequence of Streptomyces hygroscopicus NBRC 113678.</title>
        <authorList>
            <person name="Komaki H."/>
            <person name="Tamura T."/>
        </authorList>
    </citation>
    <scope>NUCLEOTIDE SEQUENCE</scope>
    <source>
        <strain evidence="2">N11-34</strain>
    </source>
</reference>
<organism evidence="2 3">
    <name type="scientific">Streptomyces hygroscopicus</name>
    <dbReference type="NCBI Taxonomy" id="1912"/>
    <lineage>
        <taxon>Bacteria</taxon>
        <taxon>Bacillati</taxon>
        <taxon>Actinomycetota</taxon>
        <taxon>Actinomycetes</taxon>
        <taxon>Kitasatosporales</taxon>
        <taxon>Streptomycetaceae</taxon>
        <taxon>Streptomyces</taxon>
        <taxon>Streptomyces violaceusniger group</taxon>
    </lineage>
</organism>
<keyword evidence="3" id="KW-1185">Reference proteome</keyword>
<gene>
    <name evidence="2" type="ORF">TPA0910_05140</name>
</gene>
<dbReference type="EMBL" id="BNEK01000002">
    <property type="protein sequence ID" value="GHJ26081.1"/>
    <property type="molecule type" value="Genomic_DNA"/>
</dbReference>